<sequence>MRGVRCGDRPHARVRGLSVRVIVEADGGSRGNPGVAGYGAVVWDADHESVLAERKEYIGRATNNVAEYRGLIAGLGAARDLDADEVWVRMDSKLVVEQMSGRWKVKHPDMIPLAEQARDLVVEFSRVDFAWIPRAKNSHADRLANEAMDAQTEGQVATTPERSAPIEKASDSAAPATTTAKPAGTGPGWTGATGTPTRLLLVRHGQTALSVDRRYSGRGNPELTALGVQQADRVAHRIASKGGIAAIVSSPLSRARATADAIARRVGLPVHEVEGFTETDFGEWEGLTFTEASQRDPDLHRAWMSDVTVAPPGGESFEAVTERVREATREVVSQYGPGNVVVVSHVTPIKTVLRHALDVGPSILFKLHLDLASLSMAEFYADGGTSVRLVNDTNHLS</sequence>
<keyword evidence="4" id="KW-1185">Reference proteome</keyword>
<dbReference type="SMART" id="SM00855">
    <property type="entry name" value="PGAM"/>
    <property type="match status" value="1"/>
</dbReference>
<dbReference type="PANTHER" id="PTHR48100:SF1">
    <property type="entry name" value="HISTIDINE PHOSPHATASE FAMILY PROTEIN-RELATED"/>
    <property type="match status" value="1"/>
</dbReference>
<dbReference type="SUPFAM" id="SSF53254">
    <property type="entry name" value="Phosphoglycerate mutase-like"/>
    <property type="match status" value="1"/>
</dbReference>
<dbReference type="InterPro" id="IPR012337">
    <property type="entry name" value="RNaseH-like_sf"/>
</dbReference>
<proteinExistence type="predicted"/>
<dbReference type="InterPro" id="IPR036397">
    <property type="entry name" value="RNaseH_sf"/>
</dbReference>
<evidence type="ECO:0000256" key="1">
    <source>
        <dbReference type="SAM" id="MobiDB-lite"/>
    </source>
</evidence>
<protein>
    <submittedName>
        <fullName evidence="3">Phosphoglycerate mutase</fullName>
    </submittedName>
</protein>
<dbReference type="InterPro" id="IPR013078">
    <property type="entry name" value="His_Pase_superF_clade-1"/>
</dbReference>
<evidence type="ECO:0000313" key="3">
    <source>
        <dbReference type="EMBL" id="MCP2162623.1"/>
    </source>
</evidence>
<dbReference type="EMBL" id="JAMTCG010000007">
    <property type="protein sequence ID" value="MCP2162623.1"/>
    <property type="molecule type" value="Genomic_DNA"/>
</dbReference>
<dbReference type="CDD" id="cd07067">
    <property type="entry name" value="HP_PGM_like"/>
    <property type="match status" value="1"/>
</dbReference>
<dbReference type="Gene3D" id="3.30.420.10">
    <property type="entry name" value="Ribonuclease H-like superfamily/Ribonuclease H"/>
    <property type="match status" value="1"/>
</dbReference>
<evidence type="ECO:0000259" key="2">
    <source>
        <dbReference type="PROSITE" id="PS50879"/>
    </source>
</evidence>
<dbReference type="InterPro" id="IPR029033">
    <property type="entry name" value="His_PPase_superfam"/>
</dbReference>
<reference evidence="3 4" key="1">
    <citation type="submission" date="2022-06" db="EMBL/GenBank/DDBJ databases">
        <title>Genomic Encyclopedia of Archaeal and Bacterial Type Strains, Phase II (KMG-II): from individual species to whole genera.</title>
        <authorList>
            <person name="Goeker M."/>
        </authorList>
    </citation>
    <scope>NUCLEOTIDE SEQUENCE [LARGE SCALE GENOMIC DNA]</scope>
    <source>
        <strain evidence="3 4">DSM 45037</strain>
    </source>
</reference>
<dbReference type="Proteomes" id="UP001205740">
    <property type="component" value="Unassembled WGS sequence"/>
</dbReference>
<comment type="caution">
    <text evidence="3">The sequence shown here is derived from an EMBL/GenBank/DDBJ whole genome shotgun (WGS) entry which is preliminary data.</text>
</comment>
<dbReference type="InterPro" id="IPR002156">
    <property type="entry name" value="RNaseH_domain"/>
</dbReference>
<feature type="compositionally biased region" description="Polar residues" evidence="1">
    <location>
        <begin position="152"/>
        <end position="161"/>
    </location>
</feature>
<feature type="compositionally biased region" description="Low complexity" evidence="1">
    <location>
        <begin position="173"/>
        <end position="184"/>
    </location>
</feature>
<dbReference type="InterPro" id="IPR050275">
    <property type="entry name" value="PGM_Phosphatase"/>
</dbReference>
<dbReference type="Pfam" id="PF00300">
    <property type="entry name" value="His_Phos_1"/>
    <property type="match status" value="1"/>
</dbReference>
<organism evidence="3 4">
    <name type="scientific">Williamsia serinedens</name>
    <dbReference type="NCBI Taxonomy" id="391736"/>
    <lineage>
        <taxon>Bacteria</taxon>
        <taxon>Bacillati</taxon>
        <taxon>Actinomycetota</taxon>
        <taxon>Actinomycetes</taxon>
        <taxon>Mycobacteriales</taxon>
        <taxon>Nocardiaceae</taxon>
        <taxon>Williamsia</taxon>
    </lineage>
</organism>
<dbReference type="PROSITE" id="PS50879">
    <property type="entry name" value="RNASE_H_1"/>
    <property type="match status" value="1"/>
</dbReference>
<dbReference type="PANTHER" id="PTHR48100">
    <property type="entry name" value="BROAD-SPECIFICITY PHOSPHATASE YOR283W-RELATED"/>
    <property type="match status" value="1"/>
</dbReference>
<dbReference type="Gene3D" id="3.40.50.1240">
    <property type="entry name" value="Phosphoglycerate mutase-like"/>
    <property type="match status" value="1"/>
</dbReference>
<dbReference type="PIRSF" id="PIRSF036922">
    <property type="entry name" value="RNaseH_PGAM"/>
    <property type="match status" value="1"/>
</dbReference>
<feature type="domain" description="RNase H type-1" evidence="2">
    <location>
        <begin position="17"/>
        <end position="157"/>
    </location>
</feature>
<name>A0ABT1H9X9_9NOCA</name>
<dbReference type="SUPFAM" id="SSF53098">
    <property type="entry name" value="Ribonuclease H-like"/>
    <property type="match status" value="1"/>
</dbReference>
<feature type="region of interest" description="Disordered" evidence="1">
    <location>
        <begin position="148"/>
        <end position="195"/>
    </location>
</feature>
<dbReference type="CDD" id="cd09279">
    <property type="entry name" value="RNase_HI_like"/>
    <property type="match status" value="1"/>
</dbReference>
<dbReference type="InterPro" id="IPR014636">
    <property type="entry name" value="RNaseH/PGlycerate_mutase"/>
</dbReference>
<dbReference type="RefSeq" id="WP_253656183.1">
    <property type="nucleotide sequence ID" value="NZ_BAAAOE010000002.1"/>
</dbReference>
<dbReference type="NCBIfam" id="NF005567">
    <property type="entry name" value="PRK07238.1"/>
    <property type="match status" value="1"/>
</dbReference>
<dbReference type="Pfam" id="PF13456">
    <property type="entry name" value="RVT_3"/>
    <property type="match status" value="1"/>
</dbReference>
<evidence type="ECO:0000313" key="4">
    <source>
        <dbReference type="Proteomes" id="UP001205740"/>
    </source>
</evidence>
<accession>A0ABT1H9X9</accession>
<gene>
    <name evidence="3" type="ORF">LX12_003831</name>
</gene>